<dbReference type="Gene3D" id="1.25.40.10">
    <property type="entry name" value="Tetratricopeptide repeat domain"/>
    <property type="match status" value="2"/>
</dbReference>
<reference evidence="2 3" key="1">
    <citation type="journal article" date="2011" name="Science">
        <title>The ecoresponsive genome of Daphnia pulex.</title>
        <authorList>
            <person name="Colbourne J.K."/>
            <person name="Pfrender M.E."/>
            <person name="Gilbert D."/>
            <person name="Thomas W.K."/>
            <person name="Tucker A."/>
            <person name="Oakley T.H."/>
            <person name="Tokishita S."/>
            <person name="Aerts A."/>
            <person name="Arnold G.J."/>
            <person name="Basu M.K."/>
            <person name="Bauer D.J."/>
            <person name="Caceres C.E."/>
            <person name="Carmel L."/>
            <person name="Casola C."/>
            <person name="Choi J.H."/>
            <person name="Detter J.C."/>
            <person name="Dong Q."/>
            <person name="Dusheyko S."/>
            <person name="Eads B.D."/>
            <person name="Frohlich T."/>
            <person name="Geiler-Samerotte K.A."/>
            <person name="Gerlach D."/>
            <person name="Hatcher P."/>
            <person name="Jogdeo S."/>
            <person name="Krijgsveld J."/>
            <person name="Kriventseva E.V."/>
            <person name="Kultz D."/>
            <person name="Laforsch C."/>
            <person name="Lindquist E."/>
            <person name="Lopez J."/>
            <person name="Manak J.R."/>
            <person name="Muller J."/>
            <person name="Pangilinan J."/>
            <person name="Patwardhan R.P."/>
            <person name="Pitluck S."/>
            <person name="Pritham E.J."/>
            <person name="Rechtsteiner A."/>
            <person name="Rho M."/>
            <person name="Rogozin I.B."/>
            <person name="Sakarya O."/>
            <person name="Salamov A."/>
            <person name="Schaack S."/>
            <person name="Shapiro H."/>
            <person name="Shiga Y."/>
            <person name="Skalitzky C."/>
            <person name="Smith Z."/>
            <person name="Souvorov A."/>
            <person name="Sung W."/>
            <person name="Tang Z."/>
            <person name="Tsuchiya D."/>
            <person name="Tu H."/>
            <person name="Vos H."/>
            <person name="Wang M."/>
            <person name="Wolf Y.I."/>
            <person name="Yamagata H."/>
            <person name="Yamada T."/>
            <person name="Ye Y."/>
            <person name="Shaw J.R."/>
            <person name="Andrews J."/>
            <person name="Crease T.J."/>
            <person name="Tang H."/>
            <person name="Lucas S.M."/>
            <person name="Robertson H.M."/>
            <person name="Bork P."/>
            <person name="Koonin E.V."/>
            <person name="Zdobnov E.M."/>
            <person name="Grigoriev I.V."/>
            <person name="Lynch M."/>
            <person name="Boore J.L."/>
        </authorList>
    </citation>
    <scope>NUCLEOTIDE SEQUENCE [LARGE SCALE GENOMIC DNA]</scope>
</reference>
<sequence length="945" mass="106856">MTISSLPYLPSSSERNIRIQDSHISHSSEKEIALALSRLDLDLNKRGLINKEDLESIVTEIQKNKTITSSQGLYLIRCCGNLLPEELLEERNNLVQKIWELLLNFEVPLDINHFNSLLRIYLENEHSFNPLRFLSTMIEREIQPDRVTYQRLLIAYTQKGDLEGAKKILNILKHKELVIDYRTYNAIVTGHSMMGDWEGAKSIISSMSAKGLTPDTETYRELLKGYAKFGICFAISSSLENWKKMNVSFSDGDLLAALYKAAVHGHSEAVDILLNRMRKDRDYNRSCVNIILQLVTQRKENEAFKILLSMKPKRTIDDKIVEFCRKLVQTEKNSRAFFIALEAANIFERIELVDPLLNEIRDGGSSANFLGSILASGMQSGGEKKLIDTLRKMAAIRLYPNVQTINKHILPHLAGDSQTLLQKLRSARLSFPVISVALLQKSLASLDFNEAIRITSTFYISMNLRLYEDIATAYVKSQNATGLARLMNSLLPDGEEDETKNEAMELSSQIIGSVLKEICDQTPSGQLEVIEPLLEALKDQGLTISLSVAQFVRDKASEGKMTSAAVDLLAELTSGKLIPVPLNPTPRRLQLATISQVEKNIAKFRTFARERKLDEALAVRKELDAHNVPFSDGLNLLLIDLYGHHGRLDEALDVFSRMHMNPDLIVLPSKIMILSARLLKVGRIDDAIRVLEKLKIDPRVTENIELTRLVNASAIRLMDAAAENGNVETIQKIFDCLEHSKALKMSRALLGSLVKVHVVRDDLDSALDEFDRWTKERRTTPWNTQLAANLIEKDDTTRLDRLMRMNTAVHGEKNSLFDLSLAFLSCQRVRDAKNVLETPGLRIVNSRVDNVCAFYVRRKKIDELENLVKITKNVFNVDRHMLYNHLLAACIKVDDPKRATNVWTLMQEEGDLVPDSGFLRRLGDFLKTKKILVPFSVPPSDQMSS</sequence>
<dbReference type="InterPro" id="IPR002885">
    <property type="entry name" value="PPR_rpt"/>
</dbReference>
<name>E9H3A4_DAPPU</name>
<dbReference type="Pfam" id="PF01535">
    <property type="entry name" value="PPR"/>
    <property type="match status" value="2"/>
</dbReference>
<dbReference type="Pfam" id="PF13812">
    <property type="entry name" value="PPR_3"/>
    <property type="match status" value="1"/>
</dbReference>
<dbReference type="GO" id="GO:0005634">
    <property type="term" value="C:nucleus"/>
    <property type="evidence" value="ECO:0000318"/>
    <property type="project" value="GO_Central"/>
</dbReference>
<protein>
    <recommendedName>
        <fullName evidence="4">Pentacotripeptide-repeat region of PRORP domain-containing protein</fullName>
    </recommendedName>
</protein>
<dbReference type="HOGENOM" id="CLU_006166_0_0_1"/>
<accession>E9H3A4</accession>
<dbReference type="PROSITE" id="PS51375">
    <property type="entry name" value="PPR"/>
    <property type="match status" value="1"/>
</dbReference>
<dbReference type="GO" id="GO:0070129">
    <property type="term" value="P:regulation of mitochondrial translation"/>
    <property type="evidence" value="ECO:0000318"/>
    <property type="project" value="GO_Central"/>
</dbReference>
<dbReference type="InterPro" id="IPR011990">
    <property type="entry name" value="TPR-like_helical_dom_sf"/>
</dbReference>
<proteinExistence type="predicted"/>
<dbReference type="PANTHER" id="PTHR46669:SF1">
    <property type="entry name" value="LEUCINE-RICH PPR MOTIF-CONTAINING PROTEIN, MITOCHONDRIAL"/>
    <property type="match status" value="1"/>
</dbReference>
<evidence type="ECO:0000256" key="1">
    <source>
        <dbReference type="PROSITE-ProRule" id="PRU00708"/>
    </source>
</evidence>
<dbReference type="STRING" id="6669.E9H3A4"/>
<evidence type="ECO:0000313" key="2">
    <source>
        <dbReference type="EMBL" id="EFX73810.1"/>
    </source>
</evidence>
<dbReference type="OrthoDB" id="1899580at2759"/>
<dbReference type="Pfam" id="PF13041">
    <property type="entry name" value="PPR_2"/>
    <property type="match status" value="1"/>
</dbReference>
<dbReference type="KEGG" id="dpx:DAPPUDRAFT_324958"/>
<dbReference type="NCBIfam" id="TIGR00756">
    <property type="entry name" value="PPR"/>
    <property type="match status" value="2"/>
</dbReference>
<dbReference type="InterPro" id="IPR033490">
    <property type="entry name" value="LRP130"/>
</dbReference>
<dbReference type="EMBL" id="GL732588">
    <property type="protein sequence ID" value="EFX73810.1"/>
    <property type="molecule type" value="Genomic_DNA"/>
</dbReference>
<keyword evidence="3" id="KW-1185">Reference proteome</keyword>
<dbReference type="eggNOG" id="KOG4318">
    <property type="taxonomic scope" value="Eukaryota"/>
</dbReference>
<organism evidence="2 3">
    <name type="scientific">Daphnia pulex</name>
    <name type="common">Water flea</name>
    <dbReference type="NCBI Taxonomy" id="6669"/>
    <lineage>
        <taxon>Eukaryota</taxon>
        <taxon>Metazoa</taxon>
        <taxon>Ecdysozoa</taxon>
        <taxon>Arthropoda</taxon>
        <taxon>Crustacea</taxon>
        <taxon>Branchiopoda</taxon>
        <taxon>Diplostraca</taxon>
        <taxon>Cladocera</taxon>
        <taxon>Anomopoda</taxon>
        <taxon>Daphniidae</taxon>
        <taxon>Daphnia</taxon>
    </lineage>
</organism>
<dbReference type="PANTHER" id="PTHR46669">
    <property type="entry name" value="LEUCINE-RICH PPR MOTIF-CONTAINING PROTEIN, MITOCHONDRIAL"/>
    <property type="match status" value="1"/>
</dbReference>
<dbReference type="AlphaFoldDB" id="E9H3A4"/>
<dbReference type="InParanoid" id="E9H3A4"/>
<dbReference type="GO" id="GO:0005739">
    <property type="term" value="C:mitochondrion"/>
    <property type="evidence" value="ECO:0000318"/>
    <property type="project" value="GO_Central"/>
</dbReference>
<evidence type="ECO:0000313" key="3">
    <source>
        <dbReference type="Proteomes" id="UP000000305"/>
    </source>
</evidence>
<evidence type="ECO:0008006" key="4">
    <source>
        <dbReference type="Google" id="ProtNLM"/>
    </source>
</evidence>
<dbReference type="Proteomes" id="UP000000305">
    <property type="component" value="Unassembled WGS sequence"/>
</dbReference>
<dbReference type="GO" id="GO:0003730">
    <property type="term" value="F:mRNA 3'-UTR binding"/>
    <property type="evidence" value="ECO:0000318"/>
    <property type="project" value="GO_Central"/>
</dbReference>
<dbReference type="OMA" id="INCGECE"/>
<feature type="repeat" description="PPR" evidence="1">
    <location>
        <begin position="180"/>
        <end position="214"/>
    </location>
</feature>
<gene>
    <name evidence="2" type="ORF">DAPPUDRAFT_324958</name>
</gene>
<dbReference type="PhylomeDB" id="E9H3A4"/>